<dbReference type="PANTHER" id="PTHR45648:SF136">
    <property type="entry name" value="SGNH HYDROLASE-TYPE ESTERASE DOMAIN-CONTAINING PROTEIN-RELATED"/>
    <property type="match status" value="1"/>
</dbReference>
<dbReference type="InterPro" id="IPR036514">
    <property type="entry name" value="SGNH_hydro_sf"/>
</dbReference>
<reference evidence="4" key="1">
    <citation type="submission" date="2016-11" db="EMBL/GenBank/DDBJ databases">
        <title>The genome of Nicotiana attenuata.</title>
        <authorList>
            <person name="Xu S."/>
            <person name="Brockmoeller T."/>
            <person name="Gaquerel E."/>
            <person name="Navarro A."/>
            <person name="Kuhl H."/>
            <person name="Gase K."/>
            <person name="Ling Z."/>
            <person name="Zhou W."/>
            <person name="Kreitzer C."/>
            <person name="Stanke M."/>
            <person name="Tang H."/>
            <person name="Lyons E."/>
            <person name="Pandey P."/>
            <person name="Pandey S.P."/>
            <person name="Timmermann B."/>
            <person name="Baldwin I.T."/>
        </authorList>
    </citation>
    <scope>NUCLEOTIDE SEQUENCE [LARGE SCALE GENOMIC DNA]</scope>
    <source>
        <strain evidence="4">UT</strain>
    </source>
</reference>
<dbReference type="InterPro" id="IPR051058">
    <property type="entry name" value="GDSL_Est/Lipase"/>
</dbReference>
<comment type="caution">
    <text evidence="4">The sequence shown here is derived from an EMBL/GenBank/DDBJ whole genome shotgun (WGS) entry which is preliminary data.</text>
</comment>
<keyword evidence="2" id="KW-0378">Hydrolase</keyword>
<proteinExistence type="inferred from homology"/>
<protein>
    <submittedName>
        <fullName evidence="4">Gdsl esteraselipase</fullName>
    </submittedName>
</protein>
<dbReference type="AlphaFoldDB" id="A0A314KW77"/>
<evidence type="ECO:0000256" key="2">
    <source>
        <dbReference type="ARBA" id="ARBA00022801"/>
    </source>
</evidence>
<evidence type="ECO:0000256" key="1">
    <source>
        <dbReference type="ARBA" id="ARBA00008668"/>
    </source>
</evidence>
<keyword evidence="3" id="KW-0443">Lipid metabolism</keyword>
<dbReference type="EMBL" id="MJEQ01000844">
    <property type="protein sequence ID" value="OIT33656.1"/>
    <property type="molecule type" value="Genomic_DNA"/>
</dbReference>
<dbReference type="SUPFAM" id="SSF52266">
    <property type="entry name" value="SGNH hydrolase"/>
    <property type="match status" value="1"/>
</dbReference>
<dbReference type="InterPro" id="IPR001087">
    <property type="entry name" value="GDSL"/>
</dbReference>
<evidence type="ECO:0000256" key="3">
    <source>
        <dbReference type="ARBA" id="ARBA00022963"/>
    </source>
</evidence>
<keyword evidence="5" id="KW-1185">Reference proteome</keyword>
<dbReference type="SMR" id="A0A314KW77"/>
<dbReference type="Gramene" id="OIT33656">
    <property type="protein sequence ID" value="OIT33656"/>
    <property type="gene ID" value="A4A49_33274"/>
</dbReference>
<evidence type="ECO:0000313" key="5">
    <source>
        <dbReference type="Proteomes" id="UP000187609"/>
    </source>
</evidence>
<dbReference type="Proteomes" id="UP000187609">
    <property type="component" value="Unassembled WGS sequence"/>
</dbReference>
<gene>
    <name evidence="4" type="ORF">A4A49_33274</name>
</gene>
<dbReference type="Gene3D" id="3.40.50.1110">
    <property type="entry name" value="SGNH hydrolase"/>
    <property type="match status" value="1"/>
</dbReference>
<organism evidence="4 5">
    <name type="scientific">Nicotiana attenuata</name>
    <name type="common">Coyote tobacco</name>
    <dbReference type="NCBI Taxonomy" id="49451"/>
    <lineage>
        <taxon>Eukaryota</taxon>
        <taxon>Viridiplantae</taxon>
        <taxon>Streptophyta</taxon>
        <taxon>Embryophyta</taxon>
        <taxon>Tracheophyta</taxon>
        <taxon>Spermatophyta</taxon>
        <taxon>Magnoliopsida</taxon>
        <taxon>eudicotyledons</taxon>
        <taxon>Gunneridae</taxon>
        <taxon>Pentapetalae</taxon>
        <taxon>asterids</taxon>
        <taxon>lamiids</taxon>
        <taxon>Solanales</taxon>
        <taxon>Solanaceae</taxon>
        <taxon>Nicotianoideae</taxon>
        <taxon>Nicotianeae</taxon>
        <taxon>Nicotiana</taxon>
    </lineage>
</organism>
<accession>A0A314KW77</accession>
<dbReference type="Pfam" id="PF00657">
    <property type="entry name" value="Lipase_GDSL"/>
    <property type="match status" value="1"/>
</dbReference>
<comment type="similarity">
    <text evidence="1">Belongs to the 'GDSL' lipolytic enzyme family.</text>
</comment>
<dbReference type="PANTHER" id="PTHR45648">
    <property type="entry name" value="GDSL LIPASE/ACYLHYDROLASE FAMILY PROTEIN (AFU_ORTHOLOGUE AFUA_4G14700)"/>
    <property type="match status" value="1"/>
</dbReference>
<dbReference type="CDD" id="cd01837">
    <property type="entry name" value="SGNH_plant_lipase_like"/>
    <property type="match status" value="1"/>
</dbReference>
<name>A0A314KW77_NICAT</name>
<evidence type="ECO:0000313" key="4">
    <source>
        <dbReference type="EMBL" id="OIT33656.1"/>
    </source>
</evidence>
<sequence>MSTFAKMAMTSSLTPTSTTTTLSIFFSLFLILGVAISQTEARAFFVFGDSLVDSGNNNYLATTARADSPPYGIDYPTRRATGRFSNGLNIPDIIQQIGSSESPLPYLSPELNGQRLLVGANFASAGIGILNDTGIQFINIVRIPQQLEYFRQYQSRVSALIGEESTKQLINQALVLMTLGGNDFVNNYYLVPNSARSRQYALPDYVPFLISEYRKILMRVYNLGARRVLVTGTGPLGCVPAELAQRSRNGECAVELQQAAALFNPQLTQMLQDLNSELGSNIFIAANTQQMHIDFITNPQAYGFITSKVACCGQGPYNGLGLCTPLSNLCPNRDLYAFWDPFHPSERANKIIVQQIMTGSSEYMNPMNLSTILAMDSMA</sequence>
<keyword evidence="3" id="KW-0442">Lipid degradation</keyword>
<dbReference type="InterPro" id="IPR035669">
    <property type="entry name" value="SGNH_plant_lipase-like"/>
</dbReference>
<dbReference type="GO" id="GO:0016788">
    <property type="term" value="F:hydrolase activity, acting on ester bonds"/>
    <property type="evidence" value="ECO:0007669"/>
    <property type="project" value="InterPro"/>
</dbReference>
<dbReference type="GO" id="GO:0016042">
    <property type="term" value="P:lipid catabolic process"/>
    <property type="evidence" value="ECO:0007669"/>
    <property type="project" value="UniProtKB-KW"/>
</dbReference>
<dbReference type="STRING" id="49451.A0A314KW77"/>